<feature type="region of interest" description="Disordered" evidence="1">
    <location>
        <begin position="348"/>
        <end position="383"/>
    </location>
</feature>
<feature type="region of interest" description="Disordered" evidence="1">
    <location>
        <begin position="105"/>
        <end position="192"/>
    </location>
</feature>
<sequence>MVSGETNKSGDGSRQLSARINNREKEPSVEAAATNFAAKGDIAEVKKMLEALLKEQTEQTRINEATSKELKAFSRRKRERLDTTRLRARVDPHRLNFSVLRTARRNPDDLPLPQLRRESDKSPEGIVKISDGDQPTSHKSTRTEGVDGNRQEPRAPDTQSASGFSKTKITQDTSESTGYSSEEQYRKEGERRALKRSYTTELAKMRVHMERVASDLMRTQSQIHHGTGKAPTMAHEMSINTPTTIQDALHRAADFARTKEEVRARKGGKAKQASEPTHATNPAYIQYEGGTWNNTWTRETKEYDEKLYCDFHKASGHSKTKCHELGRQLIAKLTGGTLKGDISLSDFKPEEVKALANTEQQEENPKRQRRNDDPENGDPHDNI</sequence>
<feature type="compositionally biased region" description="Polar residues" evidence="1">
    <location>
        <begin position="1"/>
        <end position="20"/>
    </location>
</feature>
<feature type="compositionally biased region" description="Basic and acidic residues" evidence="1">
    <location>
        <begin position="363"/>
        <end position="383"/>
    </location>
</feature>
<dbReference type="Proteomes" id="UP000029120">
    <property type="component" value="Chromosome 3"/>
</dbReference>
<dbReference type="AlphaFoldDB" id="A0A087HCH0"/>
<organism evidence="2 3">
    <name type="scientific">Arabis alpina</name>
    <name type="common">Alpine rock-cress</name>
    <dbReference type="NCBI Taxonomy" id="50452"/>
    <lineage>
        <taxon>Eukaryota</taxon>
        <taxon>Viridiplantae</taxon>
        <taxon>Streptophyta</taxon>
        <taxon>Embryophyta</taxon>
        <taxon>Tracheophyta</taxon>
        <taxon>Spermatophyta</taxon>
        <taxon>Magnoliopsida</taxon>
        <taxon>eudicotyledons</taxon>
        <taxon>Gunneridae</taxon>
        <taxon>Pentapetalae</taxon>
        <taxon>rosids</taxon>
        <taxon>malvids</taxon>
        <taxon>Brassicales</taxon>
        <taxon>Brassicaceae</taxon>
        <taxon>Arabideae</taxon>
        <taxon>Arabis</taxon>
    </lineage>
</organism>
<evidence type="ECO:0000313" key="3">
    <source>
        <dbReference type="Proteomes" id="UP000029120"/>
    </source>
</evidence>
<accession>A0A087HCH0</accession>
<feature type="region of interest" description="Disordered" evidence="1">
    <location>
        <begin position="1"/>
        <end position="32"/>
    </location>
</feature>
<feature type="compositionally biased region" description="Basic and acidic residues" evidence="1">
    <location>
        <begin position="141"/>
        <end position="155"/>
    </location>
</feature>
<dbReference type="OrthoDB" id="1751727at2759"/>
<keyword evidence="3" id="KW-1185">Reference proteome</keyword>
<feature type="compositionally biased region" description="Polar residues" evidence="1">
    <location>
        <begin position="157"/>
        <end position="182"/>
    </location>
</feature>
<evidence type="ECO:0000313" key="2">
    <source>
        <dbReference type="EMBL" id="KFK39822.1"/>
    </source>
</evidence>
<evidence type="ECO:0000256" key="1">
    <source>
        <dbReference type="SAM" id="MobiDB-lite"/>
    </source>
</evidence>
<gene>
    <name evidence="2" type="ordered locus">AALP_Aa3g292900</name>
</gene>
<proteinExistence type="predicted"/>
<dbReference type="Gramene" id="KFK39822">
    <property type="protein sequence ID" value="KFK39822"/>
    <property type="gene ID" value="AALP_AA3G292900"/>
</dbReference>
<name>A0A087HCH0_ARAAL</name>
<dbReference type="eggNOG" id="KOG0017">
    <property type="taxonomic scope" value="Eukaryota"/>
</dbReference>
<dbReference type="EMBL" id="CM002871">
    <property type="protein sequence ID" value="KFK39822.1"/>
    <property type="molecule type" value="Genomic_DNA"/>
</dbReference>
<protein>
    <submittedName>
        <fullName evidence="2">Uncharacterized protein</fullName>
    </submittedName>
</protein>
<reference evidence="3" key="1">
    <citation type="journal article" date="2015" name="Nat. Plants">
        <title>Genome expansion of Arabis alpina linked with retrotransposition and reduced symmetric DNA methylation.</title>
        <authorList>
            <person name="Willing E.M."/>
            <person name="Rawat V."/>
            <person name="Mandakova T."/>
            <person name="Maumus F."/>
            <person name="James G.V."/>
            <person name="Nordstroem K.J."/>
            <person name="Becker C."/>
            <person name="Warthmann N."/>
            <person name="Chica C."/>
            <person name="Szarzynska B."/>
            <person name="Zytnicki M."/>
            <person name="Albani M.C."/>
            <person name="Kiefer C."/>
            <person name="Bergonzi S."/>
            <person name="Castaings L."/>
            <person name="Mateos J.L."/>
            <person name="Berns M.C."/>
            <person name="Bujdoso N."/>
            <person name="Piofczyk T."/>
            <person name="de Lorenzo L."/>
            <person name="Barrero-Sicilia C."/>
            <person name="Mateos I."/>
            <person name="Piednoel M."/>
            <person name="Hagmann J."/>
            <person name="Chen-Min-Tao R."/>
            <person name="Iglesias-Fernandez R."/>
            <person name="Schuster S.C."/>
            <person name="Alonso-Blanco C."/>
            <person name="Roudier F."/>
            <person name="Carbonero P."/>
            <person name="Paz-Ares J."/>
            <person name="Davis S.J."/>
            <person name="Pecinka A."/>
            <person name="Quesneville H."/>
            <person name="Colot V."/>
            <person name="Lysak M.A."/>
            <person name="Weigel D."/>
            <person name="Coupland G."/>
            <person name="Schneeberger K."/>
        </authorList>
    </citation>
    <scope>NUCLEOTIDE SEQUENCE [LARGE SCALE GENOMIC DNA]</scope>
    <source>
        <strain evidence="3">cv. Pajares</strain>
    </source>
</reference>
<feature type="region of interest" description="Disordered" evidence="1">
    <location>
        <begin position="63"/>
        <end position="82"/>
    </location>
</feature>
<feature type="compositionally biased region" description="Basic and acidic residues" evidence="1">
    <location>
        <begin position="183"/>
        <end position="192"/>
    </location>
</feature>